<name>A0A494Z8X7_9BACL</name>
<reference evidence="4 5" key="1">
    <citation type="journal article" date="2016" name="Antonie Van Leeuwenhoek">
        <title>Lysinibacillus endophyticus sp. nov., an indole-3-acetic acid producing endophytic bacterium isolated from corn root (Zea mays cv. Xinken-5).</title>
        <authorList>
            <person name="Yu J."/>
            <person name="Guan X."/>
            <person name="Liu C."/>
            <person name="Xiang W."/>
            <person name="Yu Z."/>
            <person name="Liu X."/>
            <person name="Wang G."/>
        </authorList>
    </citation>
    <scope>NUCLEOTIDE SEQUENCE [LARGE SCALE GENOMIC DNA]</scope>
    <source>
        <strain evidence="4 5">DSM 100506</strain>
    </source>
</reference>
<dbReference type="EMBL" id="RBZN01000008">
    <property type="protein sequence ID" value="RKQ18516.1"/>
    <property type="molecule type" value="Genomic_DNA"/>
</dbReference>
<sequence>MKNKSIFITGATSGIGRLIAENCLKKGFVVYGTGRDENALQSLAQLGVHVLKADLSELEEIEDVFNLLPSIDVAILNAGVGYFQNAFDLTDDEISSMIDVNVKAPILLANRFAKKMIAQKNGHIIFIGSQAGKVATKKASVYAASKHAITGFSNGLRMELAPFNISVTTVFPGPIDTPFIKKADSTNTYRASIERFLLKPEHVAKEVIKTIDKPVREVNLPRYMSVTSKLYAIAPALVEKLGSSFFNKK</sequence>
<comment type="similarity">
    <text evidence="1 3">Belongs to the short-chain dehydrogenases/reductases (SDR) family.</text>
</comment>
<evidence type="ECO:0000313" key="4">
    <source>
        <dbReference type="EMBL" id="RKQ18516.1"/>
    </source>
</evidence>
<dbReference type="PROSITE" id="PS00061">
    <property type="entry name" value="ADH_SHORT"/>
    <property type="match status" value="1"/>
</dbReference>
<dbReference type="Proteomes" id="UP000272238">
    <property type="component" value="Unassembled WGS sequence"/>
</dbReference>
<organism evidence="4 5">
    <name type="scientific">Ureibacillus endophyticus</name>
    <dbReference type="NCBI Taxonomy" id="1978490"/>
    <lineage>
        <taxon>Bacteria</taxon>
        <taxon>Bacillati</taxon>
        <taxon>Bacillota</taxon>
        <taxon>Bacilli</taxon>
        <taxon>Bacillales</taxon>
        <taxon>Caryophanaceae</taxon>
        <taxon>Ureibacillus</taxon>
    </lineage>
</organism>
<dbReference type="PANTHER" id="PTHR44196:SF1">
    <property type="entry name" value="DEHYDROGENASE_REDUCTASE SDR FAMILY MEMBER 7B"/>
    <property type="match status" value="1"/>
</dbReference>
<comment type="caution">
    <text evidence="4">The sequence shown here is derived from an EMBL/GenBank/DDBJ whole genome shotgun (WGS) entry which is preliminary data.</text>
</comment>
<dbReference type="SUPFAM" id="SSF51735">
    <property type="entry name" value="NAD(P)-binding Rossmann-fold domains"/>
    <property type="match status" value="1"/>
</dbReference>
<keyword evidence="5" id="KW-1185">Reference proteome</keyword>
<dbReference type="OrthoDB" id="9793345at2"/>
<keyword evidence="2" id="KW-0560">Oxidoreductase</keyword>
<evidence type="ECO:0000256" key="1">
    <source>
        <dbReference type="ARBA" id="ARBA00006484"/>
    </source>
</evidence>
<dbReference type="Gene3D" id="3.40.50.720">
    <property type="entry name" value="NAD(P)-binding Rossmann-like Domain"/>
    <property type="match status" value="1"/>
</dbReference>
<dbReference type="AlphaFoldDB" id="A0A494Z8X7"/>
<dbReference type="InterPro" id="IPR002347">
    <property type="entry name" value="SDR_fam"/>
</dbReference>
<dbReference type="Pfam" id="PF00106">
    <property type="entry name" value="adh_short"/>
    <property type="match status" value="1"/>
</dbReference>
<protein>
    <submittedName>
        <fullName evidence="4">SDR family NAD(P)-dependent oxidoreductase</fullName>
    </submittedName>
</protein>
<dbReference type="InterPro" id="IPR020904">
    <property type="entry name" value="Sc_DH/Rdtase_CS"/>
</dbReference>
<dbReference type="PRINTS" id="PR00080">
    <property type="entry name" value="SDRFAMILY"/>
</dbReference>
<dbReference type="PANTHER" id="PTHR44196">
    <property type="entry name" value="DEHYDROGENASE/REDUCTASE SDR FAMILY MEMBER 7B"/>
    <property type="match status" value="1"/>
</dbReference>
<gene>
    <name evidence="4" type="ORF">D8M03_05600</name>
</gene>
<dbReference type="GO" id="GO:0016020">
    <property type="term" value="C:membrane"/>
    <property type="evidence" value="ECO:0007669"/>
    <property type="project" value="TreeGrafter"/>
</dbReference>
<dbReference type="InterPro" id="IPR036291">
    <property type="entry name" value="NAD(P)-bd_dom_sf"/>
</dbReference>
<dbReference type="RefSeq" id="WP_121213787.1">
    <property type="nucleotide sequence ID" value="NZ_JAMYWW010000001.1"/>
</dbReference>
<evidence type="ECO:0000256" key="3">
    <source>
        <dbReference type="RuleBase" id="RU000363"/>
    </source>
</evidence>
<dbReference type="GO" id="GO:0016491">
    <property type="term" value="F:oxidoreductase activity"/>
    <property type="evidence" value="ECO:0007669"/>
    <property type="project" value="UniProtKB-KW"/>
</dbReference>
<evidence type="ECO:0000313" key="5">
    <source>
        <dbReference type="Proteomes" id="UP000272238"/>
    </source>
</evidence>
<accession>A0A494Z8X7</accession>
<evidence type="ECO:0000256" key="2">
    <source>
        <dbReference type="ARBA" id="ARBA00023002"/>
    </source>
</evidence>
<proteinExistence type="inferred from homology"/>
<dbReference type="PRINTS" id="PR00081">
    <property type="entry name" value="GDHRDH"/>
</dbReference>